<sequence length="258" mass="28398">MTNAHSNWIAFKTIIIKEVLRFSRIWIQTILPPVITMGLYFVIFGGLIGARIGEMDGIRYMDFIVPGLIMMAVITNAYANVVSSFYSSKFQRHLEEMLVSPVPNYLIILGFMGGGICRGLAVGMAVTLVSLFFSPLSIHSPVVALSVVVLTAALFSLAGLINGIFARSFDDISIVPTFVLTPLTYLGGVFYSITLLPAFWQGVSMFNPILYMVNAFRYGFLGVTDFSLWLSYGIIIGFILALYGVALYLLNQGIGIRQ</sequence>
<dbReference type="PANTHER" id="PTHR43332">
    <property type="entry name" value="INNER MEMBRANE TRANSPORT PERMEASE YADH-RELATED"/>
    <property type="match status" value="1"/>
</dbReference>
<dbReference type="PANTHER" id="PTHR43332:SF2">
    <property type="entry name" value="INNER MEMBRANE TRANSPORT PERMEASE YADH"/>
    <property type="match status" value="1"/>
</dbReference>
<dbReference type="PIRSF" id="PIRSF006648">
    <property type="entry name" value="DrrB"/>
    <property type="match status" value="1"/>
</dbReference>
<gene>
    <name evidence="8" type="ORF">SAMN05421693_10467</name>
</gene>
<comment type="similarity">
    <text evidence="2 6">Belongs to the ABC-2 integral membrane protein family.</text>
</comment>
<feature type="transmembrane region" description="Helical" evidence="6">
    <location>
        <begin position="172"/>
        <end position="193"/>
    </location>
</feature>
<dbReference type="InterPro" id="IPR000412">
    <property type="entry name" value="ABC_2_transport"/>
</dbReference>
<dbReference type="NCBIfam" id="NF011648">
    <property type="entry name" value="PRK15066.1"/>
    <property type="match status" value="1"/>
</dbReference>
<feature type="domain" description="ABC transmembrane type-2" evidence="7">
    <location>
        <begin position="24"/>
        <end position="253"/>
    </location>
</feature>
<feature type="transmembrane region" description="Helical" evidence="6">
    <location>
        <begin position="106"/>
        <end position="133"/>
    </location>
</feature>
<evidence type="ECO:0000256" key="1">
    <source>
        <dbReference type="ARBA" id="ARBA00004141"/>
    </source>
</evidence>
<accession>A0A1H9A6T4</accession>
<evidence type="ECO:0000256" key="5">
    <source>
        <dbReference type="ARBA" id="ARBA00023136"/>
    </source>
</evidence>
<keyword evidence="9" id="KW-1185">Reference proteome</keyword>
<dbReference type="AlphaFoldDB" id="A0A1H9A6T4"/>
<keyword evidence="6" id="KW-1003">Cell membrane</keyword>
<evidence type="ECO:0000256" key="2">
    <source>
        <dbReference type="ARBA" id="ARBA00007783"/>
    </source>
</evidence>
<feature type="transmembrane region" description="Helical" evidence="6">
    <location>
        <begin position="25"/>
        <end position="48"/>
    </location>
</feature>
<evidence type="ECO:0000256" key="6">
    <source>
        <dbReference type="RuleBase" id="RU361157"/>
    </source>
</evidence>
<dbReference type="InterPro" id="IPR047817">
    <property type="entry name" value="ABC2_TM_bact-type"/>
</dbReference>
<evidence type="ECO:0000259" key="7">
    <source>
        <dbReference type="PROSITE" id="PS51012"/>
    </source>
</evidence>
<evidence type="ECO:0000313" key="8">
    <source>
        <dbReference type="EMBL" id="SEP72193.1"/>
    </source>
</evidence>
<dbReference type="Pfam" id="PF01061">
    <property type="entry name" value="ABC2_membrane"/>
    <property type="match status" value="1"/>
</dbReference>
<feature type="transmembrane region" description="Helical" evidence="6">
    <location>
        <begin position="60"/>
        <end position="86"/>
    </location>
</feature>
<dbReference type="OrthoDB" id="9804001at2"/>
<evidence type="ECO:0000256" key="4">
    <source>
        <dbReference type="ARBA" id="ARBA00022989"/>
    </source>
</evidence>
<dbReference type="Proteomes" id="UP000199496">
    <property type="component" value="Unassembled WGS sequence"/>
</dbReference>
<keyword evidence="6" id="KW-0813">Transport</keyword>
<reference evidence="8 9" key="1">
    <citation type="submission" date="2016-10" db="EMBL/GenBank/DDBJ databases">
        <authorList>
            <person name="de Groot N.N."/>
        </authorList>
    </citation>
    <scope>NUCLEOTIDE SEQUENCE [LARGE SCALE GENOMIC DNA]</scope>
    <source>
        <strain evidence="8 9">B7-7</strain>
    </source>
</reference>
<dbReference type="RefSeq" id="WP_090203734.1">
    <property type="nucleotide sequence ID" value="NZ_FOFO01000004.1"/>
</dbReference>
<dbReference type="PRINTS" id="PR00164">
    <property type="entry name" value="ABC2TRNSPORT"/>
</dbReference>
<dbReference type="STRING" id="867345.SAMN05421693_10467"/>
<dbReference type="InterPro" id="IPR052522">
    <property type="entry name" value="ABC-2_transport_permease"/>
</dbReference>
<dbReference type="GO" id="GO:0043190">
    <property type="term" value="C:ATP-binding cassette (ABC) transporter complex"/>
    <property type="evidence" value="ECO:0007669"/>
    <property type="project" value="InterPro"/>
</dbReference>
<protein>
    <recommendedName>
        <fullName evidence="6">Transport permease protein</fullName>
    </recommendedName>
</protein>
<name>A0A1H9A6T4_9GAMM</name>
<dbReference type="InterPro" id="IPR013525">
    <property type="entry name" value="ABC2_TM"/>
</dbReference>
<keyword evidence="3 6" id="KW-0812">Transmembrane</keyword>
<comment type="subcellular location">
    <subcellularLocation>
        <location evidence="6">Cell inner membrane</location>
        <topology evidence="6">Multi-pass membrane protein</topology>
    </subcellularLocation>
    <subcellularLocation>
        <location evidence="1">Membrane</location>
        <topology evidence="1">Multi-pass membrane protein</topology>
    </subcellularLocation>
</comment>
<evidence type="ECO:0000313" key="9">
    <source>
        <dbReference type="Proteomes" id="UP000199496"/>
    </source>
</evidence>
<feature type="transmembrane region" description="Helical" evidence="6">
    <location>
        <begin position="229"/>
        <end position="250"/>
    </location>
</feature>
<dbReference type="EMBL" id="FOFO01000004">
    <property type="protein sequence ID" value="SEP72193.1"/>
    <property type="molecule type" value="Genomic_DNA"/>
</dbReference>
<proteinExistence type="inferred from homology"/>
<dbReference type="PROSITE" id="PS51012">
    <property type="entry name" value="ABC_TM2"/>
    <property type="match status" value="1"/>
</dbReference>
<keyword evidence="5 6" id="KW-0472">Membrane</keyword>
<organism evidence="8 9">
    <name type="scientific">Ectothiorhodospira magna</name>
    <dbReference type="NCBI Taxonomy" id="867345"/>
    <lineage>
        <taxon>Bacteria</taxon>
        <taxon>Pseudomonadati</taxon>
        <taxon>Pseudomonadota</taxon>
        <taxon>Gammaproteobacteria</taxon>
        <taxon>Chromatiales</taxon>
        <taxon>Ectothiorhodospiraceae</taxon>
        <taxon>Ectothiorhodospira</taxon>
    </lineage>
</organism>
<feature type="transmembrane region" description="Helical" evidence="6">
    <location>
        <begin position="142"/>
        <end position="166"/>
    </location>
</feature>
<keyword evidence="4 6" id="KW-1133">Transmembrane helix</keyword>
<dbReference type="GO" id="GO:0140359">
    <property type="term" value="F:ABC-type transporter activity"/>
    <property type="evidence" value="ECO:0007669"/>
    <property type="project" value="InterPro"/>
</dbReference>
<evidence type="ECO:0000256" key="3">
    <source>
        <dbReference type="ARBA" id="ARBA00022692"/>
    </source>
</evidence>